<protein>
    <submittedName>
        <fullName evidence="2">Uncharacterized protein</fullName>
    </submittedName>
</protein>
<dbReference type="PANTHER" id="PTHR10697:SF1">
    <property type="entry name" value="MAMMALIAN EPENDYMIN-RELATED PROTEIN 1"/>
    <property type="match status" value="1"/>
</dbReference>
<feature type="signal peptide" evidence="1">
    <location>
        <begin position="1"/>
        <end position="18"/>
    </location>
</feature>
<evidence type="ECO:0000256" key="1">
    <source>
        <dbReference type="SAM" id="SignalP"/>
    </source>
</evidence>
<gene>
    <name evidence="2" type="ORF">OCBIM_22001812mg</name>
</gene>
<accession>A0A0L8G358</accession>
<dbReference type="EMBL" id="KQ424429">
    <property type="protein sequence ID" value="KOF71015.1"/>
    <property type="molecule type" value="Genomic_DNA"/>
</dbReference>
<feature type="chain" id="PRO_5005582857" evidence="1">
    <location>
        <begin position="19"/>
        <end position="227"/>
    </location>
</feature>
<dbReference type="InterPro" id="IPR001299">
    <property type="entry name" value="Ependymin"/>
</dbReference>
<dbReference type="PANTHER" id="PTHR10697">
    <property type="entry name" value="MAMMALIAN EPENDYMIN-RELATED PROTEIN 1"/>
    <property type="match status" value="1"/>
</dbReference>
<evidence type="ECO:0000313" key="2">
    <source>
        <dbReference type="EMBL" id="KOF71015.1"/>
    </source>
</evidence>
<organism evidence="2">
    <name type="scientific">Octopus bimaculoides</name>
    <name type="common">California two-spotted octopus</name>
    <dbReference type="NCBI Taxonomy" id="37653"/>
    <lineage>
        <taxon>Eukaryota</taxon>
        <taxon>Metazoa</taxon>
        <taxon>Spiralia</taxon>
        <taxon>Lophotrochozoa</taxon>
        <taxon>Mollusca</taxon>
        <taxon>Cephalopoda</taxon>
        <taxon>Coleoidea</taxon>
        <taxon>Octopodiformes</taxon>
        <taxon>Octopoda</taxon>
        <taxon>Incirrata</taxon>
        <taxon>Octopodidae</taxon>
        <taxon>Octopus</taxon>
    </lineage>
</organism>
<dbReference type="GO" id="GO:0005509">
    <property type="term" value="F:calcium ion binding"/>
    <property type="evidence" value="ECO:0007669"/>
    <property type="project" value="InterPro"/>
</dbReference>
<reference evidence="2" key="1">
    <citation type="submission" date="2015-07" db="EMBL/GenBank/DDBJ databases">
        <title>MeaNS - Measles Nucleotide Surveillance Program.</title>
        <authorList>
            <person name="Tran T."/>
            <person name="Druce J."/>
        </authorList>
    </citation>
    <scope>NUCLEOTIDE SEQUENCE</scope>
    <source>
        <strain evidence="2">UCB-OBI-ISO-001</strain>
        <tissue evidence="2">Gonad</tissue>
    </source>
</reference>
<dbReference type="GO" id="GO:0005576">
    <property type="term" value="C:extracellular region"/>
    <property type="evidence" value="ECO:0007669"/>
    <property type="project" value="InterPro"/>
</dbReference>
<dbReference type="GO" id="GO:0007160">
    <property type="term" value="P:cell-matrix adhesion"/>
    <property type="evidence" value="ECO:0007669"/>
    <property type="project" value="InterPro"/>
</dbReference>
<name>A0A0L8G358_OCTBM</name>
<dbReference type="AlphaFoldDB" id="A0A0L8G358"/>
<dbReference type="GO" id="GO:0005764">
    <property type="term" value="C:lysosome"/>
    <property type="evidence" value="ECO:0007669"/>
    <property type="project" value="TreeGrafter"/>
</dbReference>
<keyword evidence="1" id="KW-0732">Signal</keyword>
<dbReference type="OrthoDB" id="10001248at2759"/>
<dbReference type="Pfam" id="PF00811">
    <property type="entry name" value="Ependymin"/>
    <property type="match status" value="1"/>
</dbReference>
<proteinExistence type="predicted"/>
<sequence>MYRLGLLLLVAYVAGVNGCCVPPLYSAGGYLRIFQDGHFFLGEAELYYNYSLGIHSAFYNLTMDEFPDTYSLTSVHIDVKSGDIYLMTSGTCTKRKLDVSWLQATELPHCIPSNAHLEREIYIGGPHEDVEVMTYTHAVKHGIRHLTVTAHHCYPVQDVFYFRDTSVSDKSTGNGTITQVKNLKFTIDDPSVFDLPDLCKKAPISPAPAELPLSLGLLPNFAKLHDN</sequence>
<dbReference type="KEGG" id="obi:106879679"/>